<dbReference type="InterPro" id="IPR050245">
    <property type="entry name" value="PrsA_foldase"/>
</dbReference>
<accession>A0ABY7XBS6</accession>
<evidence type="ECO:0000259" key="4">
    <source>
        <dbReference type="PROSITE" id="PS50198"/>
    </source>
</evidence>
<dbReference type="EMBL" id="CP118108">
    <property type="protein sequence ID" value="WDI03229.1"/>
    <property type="molecule type" value="Genomic_DNA"/>
</dbReference>
<dbReference type="PROSITE" id="PS01096">
    <property type="entry name" value="PPIC_PPIASE_1"/>
    <property type="match status" value="1"/>
</dbReference>
<keyword evidence="1" id="KW-0697">Rotamase</keyword>
<dbReference type="PANTHER" id="PTHR47245">
    <property type="entry name" value="PEPTIDYLPROLYL ISOMERASE"/>
    <property type="match status" value="1"/>
</dbReference>
<evidence type="ECO:0000256" key="2">
    <source>
        <dbReference type="SAM" id="MobiDB-lite"/>
    </source>
</evidence>
<dbReference type="InterPro" id="IPR023058">
    <property type="entry name" value="PPIase_PpiC_CS"/>
</dbReference>
<keyword evidence="3" id="KW-0812">Transmembrane</keyword>
<feature type="region of interest" description="Disordered" evidence="2">
    <location>
        <begin position="361"/>
        <end position="394"/>
    </location>
</feature>
<keyword evidence="1 5" id="KW-0413">Isomerase</keyword>
<dbReference type="Pfam" id="PF13616">
    <property type="entry name" value="Rotamase_3"/>
    <property type="match status" value="1"/>
</dbReference>
<dbReference type="RefSeq" id="WP_274338159.1">
    <property type="nucleotide sequence ID" value="NZ_CP118106.1"/>
</dbReference>
<dbReference type="PROSITE" id="PS50198">
    <property type="entry name" value="PPIC_PPIASE_2"/>
    <property type="match status" value="1"/>
</dbReference>
<feature type="compositionally biased region" description="Low complexity" evidence="2">
    <location>
        <begin position="34"/>
        <end position="44"/>
    </location>
</feature>
<keyword evidence="3" id="KW-1133">Transmembrane helix</keyword>
<name>A0ABY7XBS6_9BACL</name>
<dbReference type="EC" id="5.2.1.8" evidence="5"/>
<dbReference type="InterPro" id="IPR000297">
    <property type="entry name" value="PPIase_PpiC"/>
</dbReference>
<dbReference type="SUPFAM" id="SSF109998">
    <property type="entry name" value="Triger factor/SurA peptide-binding domain-like"/>
    <property type="match status" value="1"/>
</dbReference>
<feature type="region of interest" description="Disordered" evidence="2">
    <location>
        <begin position="1"/>
        <end position="78"/>
    </location>
</feature>
<dbReference type="Pfam" id="PF13624">
    <property type="entry name" value="SurA_N_3"/>
    <property type="match status" value="1"/>
</dbReference>
<dbReference type="Gene3D" id="3.10.50.40">
    <property type="match status" value="1"/>
</dbReference>
<dbReference type="InterPro" id="IPR027304">
    <property type="entry name" value="Trigger_fact/SurA_dom_sf"/>
</dbReference>
<feature type="transmembrane region" description="Helical" evidence="3">
    <location>
        <begin position="82"/>
        <end position="104"/>
    </location>
</feature>
<evidence type="ECO:0000313" key="6">
    <source>
        <dbReference type="Proteomes" id="UP001221519"/>
    </source>
</evidence>
<evidence type="ECO:0000256" key="3">
    <source>
        <dbReference type="SAM" id="Phobius"/>
    </source>
</evidence>
<dbReference type="Gene3D" id="1.10.4030.10">
    <property type="entry name" value="Porin chaperone SurA, peptide-binding domain"/>
    <property type="match status" value="1"/>
</dbReference>
<evidence type="ECO:0000256" key="1">
    <source>
        <dbReference type="PROSITE-ProRule" id="PRU00278"/>
    </source>
</evidence>
<evidence type="ECO:0000313" key="5">
    <source>
        <dbReference type="EMBL" id="WDI03229.1"/>
    </source>
</evidence>
<gene>
    <name evidence="5" type="ORF">PUW25_04390</name>
</gene>
<proteinExistence type="predicted"/>
<dbReference type="SUPFAM" id="SSF54534">
    <property type="entry name" value="FKBP-like"/>
    <property type="match status" value="1"/>
</dbReference>
<organism evidence="5 6">
    <name type="scientific">Paenibacillus urinalis</name>
    <dbReference type="NCBI Taxonomy" id="521520"/>
    <lineage>
        <taxon>Bacteria</taxon>
        <taxon>Bacillati</taxon>
        <taxon>Bacillota</taxon>
        <taxon>Bacilli</taxon>
        <taxon>Bacillales</taxon>
        <taxon>Paenibacillaceae</taxon>
        <taxon>Paenibacillus</taxon>
    </lineage>
</organism>
<feature type="compositionally biased region" description="Basic and acidic residues" evidence="2">
    <location>
        <begin position="1"/>
        <end position="25"/>
    </location>
</feature>
<feature type="domain" description="PpiC" evidence="4">
    <location>
        <begin position="232"/>
        <end position="322"/>
    </location>
</feature>
<reference evidence="5 6" key="1">
    <citation type="submission" date="2023-02" db="EMBL/GenBank/DDBJ databases">
        <title>Pathogen: clinical or host-associated sample.</title>
        <authorList>
            <person name="Hergert J."/>
            <person name="Casey R."/>
            <person name="Wagner J."/>
            <person name="Young E.L."/>
            <person name="Oakeson K.F."/>
        </authorList>
    </citation>
    <scope>NUCLEOTIDE SEQUENCE [LARGE SCALE GENOMIC DNA]</scope>
    <source>
        <strain evidence="5 6">2022CK-00829</strain>
    </source>
</reference>
<keyword evidence="3" id="KW-0472">Membrane</keyword>
<dbReference type="GO" id="GO:0003755">
    <property type="term" value="F:peptidyl-prolyl cis-trans isomerase activity"/>
    <property type="evidence" value="ECO:0007669"/>
    <property type="project" value="UniProtKB-EC"/>
</dbReference>
<feature type="compositionally biased region" description="Low complexity" evidence="2">
    <location>
        <begin position="376"/>
        <end position="394"/>
    </location>
</feature>
<dbReference type="InterPro" id="IPR046357">
    <property type="entry name" value="PPIase_dom_sf"/>
</dbReference>
<sequence>MDNNKPSRFDNEEEKQNSLQEEKEIQQGSEPATESESQLELQSEVQPVTEVETQPEAATDPEMQKDQAENEEQPAAKGKNSVVWMVISGVLAAALIIVLIYPPFGGGKEAVASVNGTDISKDELYNELVTLGGQATLENMITMELVDQAATDANVTVTEEDVNAELETLKTQYGGEEAFNSALAQSGMTLDALKKNMDLQVKMRKILEPQTEVTDEQISTYYEENKASFATPEQVKASHILVETKEEADAIKKELDGGADFATLAKEKSTDTASAANGGDLGFFGEADMVEPFSKAAFSMEINEISDPVQSDYGYHIIMKTDHKEATNPTLEDKKEEIRTILVDQQIGELSSTWMTDLRSNAEISNTLTPAEESTDAATESTDSTEDTGATTNE</sequence>
<protein>
    <submittedName>
        <fullName evidence="5">Peptidylprolyl isomerase</fullName>
        <ecNumber evidence="5">5.2.1.8</ecNumber>
    </submittedName>
</protein>
<dbReference type="Proteomes" id="UP001221519">
    <property type="component" value="Chromosome"/>
</dbReference>
<keyword evidence="6" id="KW-1185">Reference proteome</keyword>
<dbReference type="PANTHER" id="PTHR47245:SF2">
    <property type="entry name" value="PEPTIDYL-PROLYL CIS-TRANS ISOMERASE HP_0175-RELATED"/>
    <property type="match status" value="1"/>
</dbReference>